<feature type="region of interest" description="Disordered" evidence="1">
    <location>
        <begin position="37"/>
        <end position="61"/>
    </location>
</feature>
<feature type="signal peptide" evidence="2">
    <location>
        <begin position="1"/>
        <end position="32"/>
    </location>
</feature>
<proteinExistence type="predicted"/>
<reference evidence="3 5" key="1">
    <citation type="submission" date="2019-07" db="EMBL/GenBank/DDBJ databases">
        <title>Whole genome shotgun sequence of Frigoribacterium faeni NBRC 103066.</title>
        <authorList>
            <person name="Hosoyama A."/>
            <person name="Uohara A."/>
            <person name="Ohji S."/>
            <person name="Ichikawa N."/>
        </authorList>
    </citation>
    <scope>NUCLEOTIDE SEQUENCE [LARGE SCALE GENOMIC DNA]</scope>
    <source>
        <strain evidence="3 5">NBRC 103066</strain>
    </source>
</reference>
<dbReference type="Proteomes" id="UP000522688">
    <property type="component" value="Unassembled WGS sequence"/>
</dbReference>
<dbReference type="NCBIfam" id="NF038015">
    <property type="entry name" value="AztD"/>
    <property type="match status" value="1"/>
</dbReference>
<comment type="caution">
    <text evidence="4">The sequence shown here is derived from an EMBL/GenBank/DDBJ whole genome shotgun (WGS) entry which is preliminary data.</text>
</comment>
<dbReference type="InterPro" id="IPR047697">
    <property type="entry name" value="AztD-like"/>
</dbReference>
<feature type="chain" id="PRO_5038841040" evidence="2">
    <location>
        <begin position="33"/>
        <end position="427"/>
    </location>
</feature>
<keyword evidence="5" id="KW-1185">Reference proteome</keyword>
<dbReference type="OrthoDB" id="3250815at2"/>
<accession>A0A7W3JIR7</accession>
<evidence type="ECO:0000313" key="4">
    <source>
        <dbReference type="EMBL" id="MBA8813624.1"/>
    </source>
</evidence>
<evidence type="ECO:0000256" key="1">
    <source>
        <dbReference type="SAM" id="MobiDB-lite"/>
    </source>
</evidence>
<feature type="compositionally biased region" description="Low complexity" evidence="1">
    <location>
        <begin position="48"/>
        <end position="58"/>
    </location>
</feature>
<sequence>MNPLHHSTRGRRARRASLAVAAVASSALLLTACSVGSGETPSGGSGTTGASAGTSAGTEVDSAQPRIALTYDGGLYVLDGETLETEADLDLAGFNRLNASGDGRHVLVSTGGGWQVLDTGTWTAADGSHRVAEPALTDLVFAGDTPGHVVRHGGRTILFADGTGDTTVFETADLLDTSGGLPETETIESPEAHHGVSIELEDGTLLTTIGTPDERTGVRALDADRSEIARSEECPSVHGEGTAADEVVVFGCTDGVLLYDDGAFTKIDAPDAYGRTGNAYVTDTSSIAVGDYNSDPDSEGYLLSSLVLTDTVAKTATVVDLPEGVTYTWRDVARGPDDEILLLGSDGALHVLDETTGTETASYPLIDAWESPVEWQDAHPALVVQGGTAYVTDTAASSIHAVDVATGELLASAELPEVPNEIAVVTG</sequence>
<dbReference type="Gene3D" id="2.130.10.10">
    <property type="entry name" value="YVTN repeat-like/Quinoprotein amine dehydrogenase"/>
    <property type="match status" value="1"/>
</dbReference>
<organism evidence="4 6">
    <name type="scientific">Frigoribacterium faeni</name>
    <dbReference type="NCBI Taxonomy" id="145483"/>
    <lineage>
        <taxon>Bacteria</taxon>
        <taxon>Bacillati</taxon>
        <taxon>Actinomycetota</taxon>
        <taxon>Actinomycetes</taxon>
        <taxon>Micrococcales</taxon>
        <taxon>Microbacteriaceae</taxon>
        <taxon>Frigoribacterium</taxon>
    </lineage>
</organism>
<dbReference type="InterPro" id="IPR011044">
    <property type="entry name" value="Quino_amine_DH_bsu"/>
</dbReference>
<gene>
    <name evidence="4" type="ORF">FB463_001873</name>
    <name evidence="3" type="ORF">FFA01_22470</name>
</gene>
<evidence type="ECO:0000313" key="5">
    <source>
        <dbReference type="Proteomes" id="UP000321154"/>
    </source>
</evidence>
<dbReference type="EMBL" id="BJUV01000023">
    <property type="protein sequence ID" value="GEK83938.1"/>
    <property type="molecule type" value="Genomic_DNA"/>
</dbReference>
<evidence type="ECO:0000256" key="2">
    <source>
        <dbReference type="SAM" id="SignalP"/>
    </source>
</evidence>
<dbReference type="EMBL" id="JACGWW010000002">
    <property type="protein sequence ID" value="MBA8813624.1"/>
    <property type="molecule type" value="Genomic_DNA"/>
</dbReference>
<keyword evidence="2" id="KW-0732">Signal</keyword>
<reference evidence="4 6" key="2">
    <citation type="submission" date="2020-07" db="EMBL/GenBank/DDBJ databases">
        <title>Sequencing the genomes of 1000 actinobacteria strains.</title>
        <authorList>
            <person name="Klenk H.-P."/>
        </authorList>
    </citation>
    <scope>NUCLEOTIDE SEQUENCE [LARGE SCALE GENOMIC DNA]</scope>
    <source>
        <strain evidence="4 6">DSM 10309</strain>
    </source>
</reference>
<name>A0A7W3JIR7_9MICO</name>
<protein>
    <submittedName>
        <fullName evidence="4">Outer membrane protein assembly factor BamB</fullName>
    </submittedName>
</protein>
<dbReference type="RefSeq" id="WP_146856147.1">
    <property type="nucleotide sequence ID" value="NZ_BAAAHR010000008.1"/>
</dbReference>
<dbReference type="InterPro" id="IPR015943">
    <property type="entry name" value="WD40/YVTN_repeat-like_dom_sf"/>
</dbReference>
<dbReference type="AlphaFoldDB" id="A0A7W3JIR7"/>
<evidence type="ECO:0000313" key="3">
    <source>
        <dbReference type="EMBL" id="GEK83938.1"/>
    </source>
</evidence>
<dbReference type="Proteomes" id="UP000321154">
    <property type="component" value="Unassembled WGS sequence"/>
</dbReference>
<evidence type="ECO:0000313" key="6">
    <source>
        <dbReference type="Proteomes" id="UP000522688"/>
    </source>
</evidence>
<dbReference type="SUPFAM" id="SSF50969">
    <property type="entry name" value="YVTN repeat-like/Quinoprotein amine dehydrogenase"/>
    <property type="match status" value="1"/>
</dbReference>